<evidence type="ECO:0000313" key="1">
    <source>
        <dbReference type="EMBL" id="BAP58074.1"/>
    </source>
</evidence>
<dbReference type="CDD" id="cd11537">
    <property type="entry name" value="NTP-PPase_RS21-C6_like"/>
    <property type="match status" value="1"/>
</dbReference>
<dbReference type="InterPro" id="IPR052555">
    <property type="entry name" value="dCTP_Pyrophosphatase"/>
</dbReference>
<dbReference type="Proteomes" id="UP000031623">
    <property type="component" value="Chromosome"/>
</dbReference>
<dbReference type="KEGG" id="tig:THII_3777"/>
<proteinExistence type="predicted"/>
<dbReference type="HOGENOM" id="CLU_110454_1_0_6"/>
<organism evidence="1 2">
    <name type="scientific">Thioploca ingrica</name>
    <dbReference type="NCBI Taxonomy" id="40754"/>
    <lineage>
        <taxon>Bacteria</taxon>
        <taxon>Pseudomonadati</taxon>
        <taxon>Pseudomonadota</taxon>
        <taxon>Gammaproteobacteria</taxon>
        <taxon>Thiotrichales</taxon>
        <taxon>Thiotrichaceae</taxon>
        <taxon>Thioploca</taxon>
    </lineage>
</organism>
<dbReference type="PANTHER" id="PTHR46523:SF1">
    <property type="entry name" value="DCTP PYROPHOSPHATASE 1"/>
    <property type="match status" value="1"/>
</dbReference>
<dbReference type="PANTHER" id="PTHR46523">
    <property type="entry name" value="DCTP PYROPHOSPHATASE 1"/>
    <property type="match status" value="1"/>
</dbReference>
<keyword evidence="1" id="KW-0378">Hydrolase</keyword>
<evidence type="ECO:0000313" key="2">
    <source>
        <dbReference type="Proteomes" id="UP000031623"/>
    </source>
</evidence>
<accession>A0A090AKI3</accession>
<dbReference type="OrthoDB" id="9791898at2"/>
<dbReference type="GO" id="GO:0047429">
    <property type="term" value="F:nucleoside triphosphate diphosphatase activity"/>
    <property type="evidence" value="ECO:0007669"/>
    <property type="project" value="InterPro"/>
</dbReference>
<dbReference type="AlphaFoldDB" id="A0A090AKI3"/>
<gene>
    <name evidence="1" type="ORF">THII_3777</name>
</gene>
<protein>
    <submittedName>
        <fullName evidence="1">Nucleotide pyrophosphohydrolase</fullName>
    </submittedName>
</protein>
<reference evidence="1 2" key="1">
    <citation type="journal article" date="2014" name="ISME J.">
        <title>Ecophysiology of Thioploca ingrica as revealed by the complete genome sequence supplemented with proteomic evidence.</title>
        <authorList>
            <person name="Kojima H."/>
            <person name="Ogura Y."/>
            <person name="Yamamoto N."/>
            <person name="Togashi T."/>
            <person name="Mori H."/>
            <person name="Watanabe T."/>
            <person name="Nemoto F."/>
            <person name="Kurokawa K."/>
            <person name="Hayashi T."/>
            <person name="Fukui M."/>
        </authorList>
    </citation>
    <scope>NUCLEOTIDE SEQUENCE [LARGE SCALE GENOMIC DNA]</scope>
</reference>
<dbReference type="InterPro" id="IPR025984">
    <property type="entry name" value="DCTPP"/>
</dbReference>
<dbReference type="Gene3D" id="1.10.287.1080">
    <property type="entry name" value="MazG-like"/>
    <property type="match status" value="1"/>
</dbReference>
<dbReference type="EMBL" id="AP014633">
    <property type="protein sequence ID" value="BAP58074.1"/>
    <property type="molecule type" value="Genomic_DNA"/>
</dbReference>
<sequence length="117" mass="13590">MSTDSLEQLRQRLAEFAAVRDWDQFHSPKNLAMALIAESAELIEHFQWLTEEQSRCLSPVKKQAVSYELADILIYLIRIADKLDIDLITAAQLKIQLNENRYPVERVKGDARRADEY</sequence>
<dbReference type="SUPFAM" id="SSF101386">
    <property type="entry name" value="all-alpha NTP pyrophosphatases"/>
    <property type="match status" value="1"/>
</dbReference>
<dbReference type="STRING" id="40754.THII_3777"/>
<dbReference type="GO" id="GO:0009143">
    <property type="term" value="P:nucleoside triphosphate catabolic process"/>
    <property type="evidence" value="ECO:0007669"/>
    <property type="project" value="InterPro"/>
</dbReference>
<dbReference type="PIRSF" id="PIRSF029826">
    <property type="entry name" value="UCP029826_pph"/>
    <property type="match status" value="1"/>
</dbReference>
<dbReference type="Pfam" id="PF12643">
    <property type="entry name" value="MazG-like"/>
    <property type="match status" value="1"/>
</dbReference>
<name>A0A090AKI3_9GAMM</name>
<keyword evidence="2" id="KW-1185">Reference proteome</keyword>